<dbReference type="AlphaFoldDB" id="A0A1A8WLP1"/>
<dbReference type="EMBL" id="FLQU01001464">
    <property type="protein sequence ID" value="SBS93114.1"/>
    <property type="molecule type" value="Genomic_DNA"/>
</dbReference>
<sequence>MASGDLNGGLIGKSSKELYSEKFYEALEHDYSDSYKYHEKCNKIVVSSKKNEMIRMCEKILDNLDNSTVLNTANSSYDVCILFNYWIYDTLAGIYGAENTMDIAHAFSSLQLILGYLNYNPKNKTFYEKCKLSYNIDDHEDWKHRKQLYDYYVDYDYLYKMASSFDPECEYYKKIEEKTSLFKHFDNLCSSNPTKCPKFYNQCQYKIKADRASTERASSANHSPGHGKVARIDGDGPALQGIADGLHIRDSTFETSQIGTKVGHSVLGIAPVLVTATALYRYTPIGLWIRKISGINKNSLSNMDESEIDGFSSNAHESGDMFFDNTPNYISYQPI</sequence>
<dbReference type="Pfam" id="PF05795">
    <property type="entry name" value="Plasmodium_Vir"/>
    <property type="match status" value="2"/>
</dbReference>
<gene>
    <name evidence="2" type="ORF">POVCU1_059050</name>
    <name evidence="1" type="ORF">POVCU2_0079100</name>
</gene>
<protein>
    <submittedName>
        <fullName evidence="1">PIR Superfamily Protein</fullName>
    </submittedName>
</protein>
<proteinExistence type="predicted"/>
<accession>A0A1A8WLP1</accession>
<reference evidence="1" key="2">
    <citation type="submission" date="2016-05" db="EMBL/GenBank/DDBJ databases">
        <authorList>
            <person name="Lavstsen T."/>
            <person name="Jespersen J.S."/>
        </authorList>
    </citation>
    <scope>NUCLEOTIDE SEQUENCE [LARGE SCALE GENOMIC DNA]</scope>
</reference>
<name>A0A1A8WLP1_PLAOA</name>
<reference evidence="3 4" key="1">
    <citation type="submission" date="2016-05" db="EMBL/GenBank/DDBJ databases">
        <authorList>
            <person name="Naeem Raeece"/>
        </authorList>
    </citation>
    <scope>NUCLEOTIDE SEQUENCE [LARGE SCALE GENOMIC DNA]</scope>
</reference>
<evidence type="ECO:0000313" key="4">
    <source>
        <dbReference type="Proteomes" id="UP000078560"/>
    </source>
</evidence>
<dbReference type="EMBL" id="FLQV01001836">
    <property type="protein sequence ID" value="SBT00301.1"/>
    <property type="molecule type" value="Genomic_DNA"/>
</dbReference>
<dbReference type="Proteomes" id="UP000078546">
    <property type="component" value="Unassembled WGS sequence"/>
</dbReference>
<dbReference type="Proteomes" id="UP000078560">
    <property type="component" value="Unassembled WGS sequence"/>
</dbReference>
<evidence type="ECO:0000313" key="1">
    <source>
        <dbReference type="EMBL" id="SBS93114.1"/>
    </source>
</evidence>
<organism evidence="1 4">
    <name type="scientific">Plasmodium ovale curtisi</name>
    <dbReference type="NCBI Taxonomy" id="864141"/>
    <lineage>
        <taxon>Eukaryota</taxon>
        <taxon>Sar</taxon>
        <taxon>Alveolata</taxon>
        <taxon>Apicomplexa</taxon>
        <taxon>Aconoidasida</taxon>
        <taxon>Haemosporida</taxon>
        <taxon>Plasmodiidae</taxon>
        <taxon>Plasmodium</taxon>
        <taxon>Plasmodium (Plasmodium)</taxon>
    </lineage>
</organism>
<dbReference type="InterPro" id="IPR008780">
    <property type="entry name" value="Plasmodium_Vir"/>
</dbReference>
<evidence type="ECO:0000313" key="2">
    <source>
        <dbReference type="EMBL" id="SBT00301.1"/>
    </source>
</evidence>
<evidence type="ECO:0000313" key="3">
    <source>
        <dbReference type="Proteomes" id="UP000078546"/>
    </source>
</evidence>